<gene>
    <name evidence="13" type="ORF">GCM10007067_09240</name>
</gene>
<keyword evidence="6 11" id="KW-0812">Transmembrane</keyword>
<dbReference type="PANTHER" id="PTHR33446">
    <property type="entry name" value="PROTEIN TONB-RELATED"/>
    <property type="match status" value="1"/>
</dbReference>
<comment type="similarity">
    <text evidence="2">Belongs to the TonB family.</text>
</comment>
<evidence type="ECO:0000256" key="2">
    <source>
        <dbReference type="ARBA" id="ARBA00006555"/>
    </source>
</evidence>
<feature type="compositionally biased region" description="Low complexity" evidence="10">
    <location>
        <begin position="92"/>
        <end position="104"/>
    </location>
</feature>
<accession>A0A918SXM1</accession>
<keyword evidence="14" id="KW-1185">Reference proteome</keyword>
<evidence type="ECO:0000256" key="10">
    <source>
        <dbReference type="SAM" id="MobiDB-lite"/>
    </source>
</evidence>
<name>A0A918SXM1_9GAMM</name>
<sequence>MGLRGRPWLWIALAFFAGLALFAFVLMRDKDGNDFYRAEAPDSEAASPDYAPLPAPLPGDGAVGLSRPVDAPEGPDGDAQLVETRPPPVPTMPRAAQRPAPATAGYVDPQPIANQSPAPEYPVRALRRGEQGVVNVRAAIGPDGVPTSVSLVSGSGSRDLDRAALDAVKRWRFRPASENGRPTVGNVVVPIEFSRQ</sequence>
<dbReference type="SUPFAM" id="SSF74653">
    <property type="entry name" value="TolA/TonB C-terminal domain"/>
    <property type="match status" value="1"/>
</dbReference>
<evidence type="ECO:0000256" key="7">
    <source>
        <dbReference type="ARBA" id="ARBA00022927"/>
    </source>
</evidence>
<dbReference type="GO" id="GO:0031992">
    <property type="term" value="F:energy transducer activity"/>
    <property type="evidence" value="ECO:0007669"/>
    <property type="project" value="TreeGrafter"/>
</dbReference>
<comment type="caution">
    <text evidence="13">The sequence shown here is derived from an EMBL/GenBank/DDBJ whole genome shotgun (WGS) entry which is preliminary data.</text>
</comment>
<dbReference type="NCBIfam" id="TIGR01352">
    <property type="entry name" value="tonB_Cterm"/>
    <property type="match status" value="1"/>
</dbReference>
<keyword evidence="5" id="KW-0997">Cell inner membrane</keyword>
<keyword evidence="8 11" id="KW-1133">Transmembrane helix</keyword>
<dbReference type="AlphaFoldDB" id="A0A918SXM1"/>
<dbReference type="GO" id="GO:0055085">
    <property type="term" value="P:transmembrane transport"/>
    <property type="evidence" value="ECO:0007669"/>
    <property type="project" value="InterPro"/>
</dbReference>
<dbReference type="InterPro" id="IPR006260">
    <property type="entry name" value="TonB/TolA_C"/>
</dbReference>
<reference evidence="13" key="2">
    <citation type="submission" date="2020-09" db="EMBL/GenBank/DDBJ databases">
        <authorList>
            <person name="Sun Q."/>
            <person name="Kim S."/>
        </authorList>
    </citation>
    <scope>NUCLEOTIDE SEQUENCE</scope>
    <source>
        <strain evidence="13">KCTC 23077</strain>
    </source>
</reference>
<keyword evidence="9 11" id="KW-0472">Membrane</keyword>
<evidence type="ECO:0000256" key="6">
    <source>
        <dbReference type="ARBA" id="ARBA00022692"/>
    </source>
</evidence>
<evidence type="ECO:0000256" key="11">
    <source>
        <dbReference type="SAM" id="Phobius"/>
    </source>
</evidence>
<dbReference type="Gene3D" id="3.30.1150.10">
    <property type="match status" value="1"/>
</dbReference>
<dbReference type="InterPro" id="IPR051045">
    <property type="entry name" value="TonB-dependent_transducer"/>
</dbReference>
<evidence type="ECO:0000313" key="14">
    <source>
        <dbReference type="Proteomes" id="UP000646426"/>
    </source>
</evidence>
<keyword evidence="4" id="KW-1003">Cell membrane</keyword>
<feature type="transmembrane region" description="Helical" evidence="11">
    <location>
        <begin position="6"/>
        <end position="27"/>
    </location>
</feature>
<protein>
    <recommendedName>
        <fullName evidence="12">TonB C-terminal domain-containing protein</fullName>
    </recommendedName>
</protein>
<evidence type="ECO:0000313" key="13">
    <source>
        <dbReference type="EMBL" id="GHA74415.1"/>
    </source>
</evidence>
<dbReference type="Pfam" id="PF03544">
    <property type="entry name" value="TonB_C"/>
    <property type="match status" value="1"/>
</dbReference>
<dbReference type="GO" id="GO:0098797">
    <property type="term" value="C:plasma membrane protein complex"/>
    <property type="evidence" value="ECO:0007669"/>
    <property type="project" value="TreeGrafter"/>
</dbReference>
<dbReference type="EMBL" id="BMYD01000001">
    <property type="protein sequence ID" value="GHA74415.1"/>
    <property type="molecule type" value="Genomic_DNA"/>
</dbReference>
<comment type="subcellular location">
    <subcellularLocation>
        <location evidence="1">Cell inner membrane</location>
        <topology evidence="1">Single-pass membrane protein</topology>
        <orientation evidence="1">Periplasmic side</orientation>
    </subcellularLocation>
</comment>
<feature type="domain" description="TonB C-terminal" evidence="12">
    <location>
        <begin position="106"/>
        <end position="196"/>
    </location>
</feature>
<organism evidence="13 14">
    <name type="scientific">Cognatilysobacter bugurensis</name>
    <dbReference type="NCBI Taxonomy" id="543356"/>
    <lineage>
        <taxon>Bacteria</taxon>
        <taxon>Pseudomonadati</taxon>
        <taxon>Pseudomonadota</taxon>
        <taxon>Gammaproteobacteria</taxon>
        <taxon>Lysobacterales</taxon>
        <taxon>Lysobacteraceae</taxon>
        <taxon>Cognatilysobacter</taxon>
    </lineage>
</organism>
<proteinExistence type="inferred from homology"/>
<dbReference type="GO" id="GO:0015031">
    <property type="term" value="P:protein transport"/>
    <property type="evidence" value="ECO:0007669"/>
    <property type="project" value="UniProtKB-KW"/>
</dbReference>
<evidence type="ECO:0000256" key="5">
    <source>
        <dbReference type="ARBA" id="ARBA00022519"/>
    </source>
</evidence>
<evidence type="ECO:0000256" key="3">
    <source>
        <dbReference type="ARBA" id="ARBA00022448"/>
    </source>
</evidence>
<dbReference type="Proteomes" id="UP000646426">
    <property type="component" value="Unassembled WGS sequence"/>
</dbReference>
<reference evidence="13" key="1">
    <citation type="journal article" date="2014" name="Int. J. Syst. Evol. Microbiol.">
        <title>Complete genome sequence of Corynebacterium casei LMG S-19264T (=DSM 44701T), isolated from a smear-ripened cheese.</title>
        <authorList>
            <consortium name="US DOE Joint Genome Institute (JGI-PGF)"/>
            <person name="Walter F."/>
            <person name="Albersmeier A."/>
            <person name="Kalinowski J."/>
            <person name="Ruckert C."/>
        </authorList>
    </citation>
    <scope>NUCLEOTIDE SEQUENCE</scope>
    <source>
        <strain evidence="13">KCTC 23077</strain>
    </source>
</reference>
<evidence type="ECO:0000256" key="8">
    <source>
        <dbReference type="ARBA" id="ARBA00022989"/>
    </source>
</evidence>
<evidence type="ECO:0000256" key="1">
    <source>
        <dbReference type="ARBA" id="ARBA00004383"/>
    </source>
</evidence>
<keyword evidence="3" id="KW-0813">Transport</keyword>
<dbReference type="PROSITE" id="PS52015">
    <property type="entry name" value="TONB_CTD"/>
    <property type="match status" value="1"/>
</dbReference>
<evidence type="ECO:0000256" key="9">
    <source>
        <dbReference type="ARBA" id="ARBA00023136"/>
    </source>
</evidence>
<evidence type="ECO:0000256" key="4">
    <source>
        <dbReference type="ARBA" id="ARBA00022475"/>
    </source>
</evidence>
<dbReference type="PANTHER" id="PTHR33446:SF2">
    <property type="entry name" value="PROTEIN TONB"/>
    <property type="match status" value="1"/>
</dbReference>
<feature type="region of interest" description="Disordered" evidence="10">
    <location>
        <begin position="43"/>
        <end position="117"/>
    </location>
</feature>
<evidence type="ECO:0000259" key="12">
    <source>
        <dbReference type="PROSITE" id="PS52015"/>
    </source>
</evidence>
<dbReference type="InterPro" id="IPR037682">
    <property type="entry name" value="TonB_C"/>
</dbReference>
<keyword evidence="7" id="KW-0653">Protein transport</keyword>